<dbReference type="EMBL" id="LT554228">
    <property type="protein sequence ID" value="SAM03659.1"/>
    <property type="molecule type" value="Genomic_DNA"/>
</dbReference>
<dbReference type="InParanoid" id="A0A163MD32"/>
<evidence type="ECO:0000313" key="3">
    <source>
        <dbReference type="Proteomes" id="UP000078561"/>
    </source>
</evidence>
<protein>
    <submittedName>
        <fullName evidence="2">Uncharacterized protein</fullName>
    </submittedName>
</protein>
<feature type="compositionally biased region" description="Low complexity" evidence="1">
    <location>
        <begin position="273"/>
        <end position="295"/>
    </location>
</feature>
<proteinExistence type="predicted"/>
<dbReference type="AlphaFoldDB" id="A0A163MD32"/>
<feature type="compositionally biased region" description="Polar residues" evidence="1">
    <location>
        <begin position="173"/>
        <end position="187"/>
    </location>
</feature>
<evidence type="ECO:0000256" key="1">
    <source>
        <dbReference type="SAM" id="MobiDB-lite"/>
    </source>
</evidence>
<sequence length="364" mass="40396">MSASITKGPAFEIRFCEGNKVQVFDLSKRGDQSGNKLLPNEYLEDDVVNGRLRYSKLGNQWLSDDAGTNQHHQQTLAAIPDDRNHTSTTTKRPDDELNVIPVVAKRKAMEDAKELESIRQGEEAMRKAMERKKKIEMVRRARQQAAAAAAEAATSETEAAKHAETEDSAQKVDGTQQDDLSGKSDYNNIPKELKNEQDPQYQLEQEKGLTFATEMNRSSRTTKTNQNLPPVLDANHPSASQLSGERHKIHASNLRDSGTSIITANSDIKDPSTPKTVPSSTSSSSPLPLRTTSSPHMDRPNPVHLPQSTSHHYYPQQQPQHHDYTAQANQGTYEAPVDDSFFHQDNNTIDKVKPPTSSCCCIIS</sequence>
<feature type="region of interest" description="Disordered" evidence="1">
    <location>
        <begin position="213"/>
        <end position="323"/>
    </location>
</feature>
<keyword evidence="3" id="KW-1185">Reference proteome</keyword>
<accession>A0A163MD32</accession>
<feature type="compositionally biased region" description="Basic and acidic residues" evidence="1">
    <location>
        <begin position="158"/>
        <end position="170"/>
    </location>
</feature>
<feature type="compositionally biased region" description="Polar residues" evidence="1">
    <location>
        <begin position="254"/>
        <end position="266"/>
    </location>
</feature>
<dbReference type="Proteomes" id="UP000078561">
    <property type="component" value="Unassembled WGS sequence"/>
</dbReference>
<feature type="compositionally biased region" description="Polar residues" evidence="1">
    <location>
        <begin position="213"/>
        <end position="228"/>
    </location>
</feature>
<name>A0A163MD32_ABSGL</name>
<reference evidence="2" key="1">
    <citation type="submission" date="2016-04" db="EMBL/GenBank/DDBJ databases">
        <authorList>
            <person name="Evans L.H."/>
            <person name="Alamgir A."/>
            <person name="Owens N."/>
            <person name="Weber N.D."/>
            <person name="Virtaneva K."/>
            <person name="Barbian K."/>
            <person name="Babar A."/>
            <person name="Rosenke K."/>
        </authorList>
    </citation>
    <scope>NUCLEOTIDE SEQUENCE [LARGE SCALE GENOMIC DNA]</scope>
    <source>
        <strain evidence="2">CBS 101.48</strain>
    </source>
</reference>
<feature type="region of interest" description="Disordered" evidence="1">
    <location>
        <begin position="146"/>
        <end position="201"/>
    </location>
</feature>
<evidence type="ECO:0000313" key="2">
    <source>
        <dbReference type="EMBL" id="SAM03659.1"/>
    </source>
</evidence>
<organism evidence="2">
    <name type="scientific">Absidia glauca</name>
    <name type="common">Pin mould</name>
    <dbReference type="NCBI Taxonomy" id="4829"/>
    <lineage>
        <taxon>Eukaryota</taxon>
        <taxon>Fungi</taxon>
        <taxon>Fungi incertae sedis</taxon>
        <taxon>Mucoromycota</taxon>
        <taxon>Mucoromycotina</taxon>
        <taxon>Mucoromycetes</taxon>
        <taxon>Mucorales</taxon>
        <taxon>Cunninghamellaceae</taxon>
        <taxon>Absidia</taxon>
    </lineage>
</organism>
<gene>
    <name evidence="2" type="primary">ABSGL_09502.1 scaffold 11342</name>
</gene>
<dbReference type="OrthoDB" id="2274679at2759"/>
<feature type="compositionally biased region" description="Low complexity" evidence="1">
    <location>
        <begin position="146"/>
        <end position="157"/>
    </location>
</feature>